<keyword evidence="3" id="KW-1185">Reference proteome</keyword>
<evidence type="ECO:0000256" key="1">
    <source>
        <dbReference type="SAM" id="MobiDB-lite"/>
    </source>
</evidence>
<dbReference type="EMBL" id="MKHE01000005">
    <property type="protein sequence ID" value="OWK14396.1"/>
    <property type="molecule type" value="Genomic_DNA"/>
</dbReference>
<proteinExistence type="predicted"/>
<feature type="region of interest" description="Disordered" evidence="1">
    <location>
        <begin position="1"/>
        <end position="26"/>
    </location>
</feature>
<organism evidence="2 3">
    <name type="scientific">Cervus elaphus hippelaphus</name>
    <name type="common">European red deer</name>
    <dbReference type="NCBI Taxonomy" id="46360"/>
    <lineage>
        <taxon>Eukaryota</taxon>
        <taxon>Metazoa</taxon>
        <taxon>Chordata</taxon>
        <taxon>Craniata</taxon>
        <taxon>Vertebrata</taxon>
        <taxon>Euteleostomi</taxon>
        <taxon>Mammalia</taxon>
        <taxon>Eutheria</taxon>
        <taxon>Laurasiatheria</taxon>
        <taxon>Artiodactyla</taxon>
        <taxon>Ruminantia</taxon>
        <taxon>Pecora</taxon>
        <taxon>Cervidae</taxon>
        <taxon>Cervinae</taxon>
        <taxon>Cervus</taxon>
    </lineage>
</organism>
<evidence type="ECO:0000313" key="3">
    <source>
        <dbReference type="Proteomes" id="UP000242450"/>
    </source>
</evidence>
<accession>A0A212D891</accession>
<name>A0A212D891_CEREH</name>
<protein>
    <submittedName>
        <fullName evidence="2">Uncharacterized protein</fullName>
    </submittedName>
</protein>
<dbReference type="Proteomes" id="UP000242450">
    <property type="component" value="Chromosome 5"/>
</dbReference>
<feature type="compositionally biased region" description="Basic and acidic residues" evidence="1">
    <location>
        <begin position="87"/>
        <end position="103"/>
    </location>
</feature>
<feature type="region of interest" description="Disordered" evidence="1">
    <location>
        <begin position="50"/>
        <end position="107"/>
    </location>
</feature>
<comment type="caution">
    <text evidence="2">The sequence shown here is derived from an EMBL/GenBank/DDBJ whole genome shotgun (WGS) entry which is preliminary data.</text>
</comment>
<reference evidence="2 3" key="1">
    <citation type="journal article" date="2018" name="Mol. Genet. Genomics">
        <title>The red deer Cervus elaphus genome CerEla1.0: sequencing, annotating, genes, and chromosomes.</title>
        <authorList>
            <person name="Bana N.A."/>
            <person name="Nyiri A."/>
            <person name="Nagy J."/>
            <person name="Frank K."/>
            <person name="Nagy T."/>
            <person name="Steger V."/>
            <person name="Schiller M."/>
            <person name="Lakatos P."/>
            <person name="Sugar L."/>
            <person name="Horn P."/>
            <person name="Barta E."/>
            <person name="Orosz L."/>
        </authorList>
    </citation>
    <scope>NUCLEOTIDE SEQUENCE [LARGE SCALE GENOMIC DNA]</scope>
    <source>
        <strain evidence="2">Hungarian</strain>
    </source>
</reference>
<sequence length="132" mass="13769">MGSGRRYDPRLPGSSRRGKTPASPPHLVPQLLLQLPVVVVPDQEVQGEVSASVVGRGHGEGGRSPALTARLTSLSPRWGSPAPARRAAGERREPGERASERARAPPRACVLRRGCEALRGEAAAASAAAGTR</sequence>
<evidence type="ECO:0000313" key="2">
    <source>
        <dbReference type="EMBL" id="OWK14396.1"/>
    </source>
</evidence>
<feature type="compositionally biased region" description="Low complexity" evidence="1">
    <location>
        <begin position="75"/>
        <end position="86"/>
    </location>
</feature>
<dbReference type="AlphaFoldDB" id="A0A212D891"/>
<gene>
    <name evidence="2" type="ORF">Celaphus_00000218</name>
</gene>